<name>A0ABR2H5R1_9EUKA</name>
<feature type="transmembrane region" description="Helical" evidence="6">
    <location>
        <begin position="90"/>
        <end position="108"/>
    </location>
</feature>
<evidence type="ECO:0000313" key="8">
    <source>
        <dbReference type="Proteomes" id="UP001470230"/>
    </source>
</evidence>
<dbReference type="EMBL" id="JAPFFF010000041">
    <property type="protein sequence ID" value="KAK8841500.1"/>
    <property type="molecule type" value="Genomic_DNA"/>
</dbReference>
<dbReference type="PANTHER" id="PTHR19432:SF26">
    <property type="entry name" value="MAJOR FACILITATOR SUPERFAMILY (MFS) PROFILE DOMAIN-CONTAINING PROTEIN"/>
    <property type="match status" value="1"/>
</dbReference>
<sequence length="294" mass="32959">MTLSRIFLTQTRTCYSSSTTLKRRKQESKFYPTKKLGNGLLGSLREVPITDSIHSIGVLKVLNKRSRHCSRSISTYHVLRKLFQKAIKTTRIFLILVFFVCNLLQGPARTLCSDACPPGQRVLISSIVGIYGGFGGVFKNLIGALSLYQYTSLSQEQFILVGCLCISFAAVLLTVIVTREEQLNEKPASSNPFAVFLQALKDISPPFLRIALAYFFTMIVSYQIGFQLTPFMGKVIYKGENLPDTNYPRTIAYQKGVSWAMLCNVVSCGVQFIYCFFQSKICDLIGLKFISLLL</sequence>
<organism evidence="7 8">
    <name type="scientific">Tritrichomonas musculus</name>
    <dbReference type="NCBI Taxonomy" id="1915356"/>
    <lineage>
        <taxon>Eukaryota</taxon>
        <taxon>Metamonada</taxon>
        <taxon>Parabasalia</taxon>
        <taxon>Tritrichomonadida</taxon>
        <taxon>Tritrichomonadidae</taxon>
        <taxon>Tritrichomonas</taxon>
    </lineage>
</organism>
<evidence type="ECO:0000313" key="7">
    <source>
        <dbReference type="EMBL" id="KAK8841500.1"/>
    </source>
</evidence>
<reference evidence="7 8" key="1">
    <citation type="submission" date="2024-04" db="EMBL/GenBank/DDBJ databases">
        <title>Tritrichomonas musculus Genome.</title>
        <authorList>
            <person name="Alves-Ferreira E."/>
            <person name="Grigg M."/>
            <person name="Lorenzi H."/>
            <person name="Galac M."/>
        </authorList>
    </citation>
    <scope>NUCLEOTIDE SEQUENCE [LARGE SCALE GENOMIC DNA]</scope>
    <source>
        <strain evidence="7 8">EAF2021</strain>
    </source>
</reference>
<evidence type="ECO:0000256" key="1">
    <source>
        <dbReference type="ARBA" id="ARBA00004141"/>
    </source>
</evidence>
<feature type="transmembrane region" description="Helical" evidence="6">
    <location>
        <begin position="158"/>
        <end position="177"/>
    </location>
</feature>
<accession>A0ABR2H5R1</accession>
<keyword evidence="5 6" id="KW-0472">Membrane</keyword>
<evidence type="ECO:0000256" key="6">
    <source>
        <dbReference type="SAM" id="Phobius"/>
    </source>
</evidence>
<comment type="subcellular location">
    <subcellularLocation>
        <location evidence="1">Membrane</location>
        <topology evidence="1">Multi-pass membrane protein</topology>
    </subcellularLocation>
</comment>
<dbReference type="Gene3D" id="1.20.1250.20">
    <property type="entry name" value="MFS general substrate transporter like domains"/>
    <property type="match status" value="1"/>
</dbReference>
<gene>
    <name evidence="7" type="ORF">M9Y10_027119</name>
</gene>
<protein>
    <submittedName>
        <fullName evidence="7">Uncharacterized protein</fullName>
    </submittedName>
</protein>
<keyword evidence="2" id="KW-0813">Transport</keyword>
<evidence type="ECO:0000256" key="5">
    <source>
        <dbReference type="ARBA" id="ARBA00023136"/>
    </source>
</evidence>
<dbReference type="InterPro" id="IPR036259">
    <property type="entry name" value="MFS_trans_sf"/>
</dbReference>
<evidence type="ECO:0000256" key="3">
    <source>
        <dbReference type="ARBA" id="ARBA00022692"/>
    </source>
</evidence>
<dbReference type="Proteomes" id="UP001470230">
    <property type="component" value="Unassembled WGS sequence"/>
</dbReference>
<keyword evidence="8" id="KW-1185">Reference proteome</keyword>
<evidence type="ECO:0000256" key="4">
    <source>
        <dbReference type="ARBA" id="ARBA00022989"/>
    </source>
</evidence>
<feature type="transmembrane region" description="Helical" evidence="6">
    <location>
        <begin position="207"/>
        <end position="228"/>
    </location>
</feature>
<dbReference type="PANTHER" id="PTHR19432">
    <property type="entry name" value="SUGAR TRANSPORTER"/>
    <property type="match status" value="1"/>
</dbReference>
<proteinExistence type="predicted"/>
<dbReference type="SUPFAM" id="SSF103473">
    <property type="entry name" value="MFS general substrate transporter"/>
    <property type="match status" value="1"/>
</dbReference>
<feature type="transmembrane region" description="Helical" evidence="6">
    <location>
        <begin position="120"/>
        <end position="138"/>
    </location>
</feature>
<keyword evidence="3 6" id="KW-0812">Transmembrane</keyword>
<keyword evidence="4 6" id="KW-1133">Transmembrane helix</keyword>
<comment type="caution">
    <text evidence="7">The sequence shown here is derived from an EMBL/GenBank/DDBJ whole genome shotgun (WGS) entry which is preliminary data.</text>
</comment>
<evidence type="ECO:0000256" key="2">
    <source>
        <dbReference type="ARBA" id="ARBA00022448"/>
    </source>
</evidence>